<dbReference type="Pfam" id="PF03392">
    <property type="entry name" value="OS-D"/>
    <property type="match status" value="1"/>
</dbReference>
<dbReference type="PANTHER" id="PTHR11257">
    <property type="entry name" value="CHEMOSENSORY PROTEIN-RELATED"/>
    <property type="match status" value="1"/>
</dbReference>
<feature type="chain" id="PRO_5013006626" evidence="1">
    <location>
        <begin position="19"/>
        <end position="131"/>
    </location>
</feature>
<reference evidence="2" key="1">
    <citation type="journal article" date="2017" name="PLoS ONE">
        <title>Candidate odorant binding proteins and chemosensory proteins in the larval chemosensory tissues of two closely related noctuidae moths, Helicoverpa armigera and H. assulta.</title>
        <authorList>
            <person name="Chang H."/>
            <person name="Ai D."/>
            <person name="Zhang J."/>
            <person name="Dong S."/>
            <person name="Liu Y."/>
            <person name="Wang G."/>
        </authorList>
    </citation>
    <scope>NUCLEOTIDE SEQUENCE</scope>
</reference>
<dbReference type="InterPro" id="IPR036682">
    <property type="entry name" value="OS_D_A10/PebIII_sf"/>
</dbReference>
<protein>
    <submittedName>
        <fullName evidence="2">Chemosensory protein 25</fullName>
    </submittedName>
</protein>
<evidence type="ECO:0000313" key="2">
    <source>
        <dbReference type="EMBL" id="ASA40087.1"/>
    </source>
</evidence>
<dbReference type="InterPro" id="IPR005055">
    <property type="entry name" value="A10/PebIII"/>
</dbReference>
<dbReference type="AlphaFoldDB" id="A0A1Z2R8R1"/>
<dbReference type="EMBL" id="KY815026">
    <property type="protein sequence ID" value="ASA40087.1"/>
    <property type="molecule type" value="mRNA"/>
</dbReference>
<evidence type="ECO:0000256" key="1">
    <source>
        <dbReference type="SAM" id="SignalP"/>
    </source>
</evidence>
<proteinExistence type="evidence at transcript level"/>
<gene>
    <name evidence="2" type="primary">CSP25</name>
</gene>
<dbReference type="PANTHER" id="PTHR11257:SF12">
    <property type="entry name" value="EJACULATORY BULB-SPECIFIC PROTEIN 3-RELATED"/>
    <property type="match status" value="1"/>
</dbReference>
<dbReference type="OrthoDB" id="6625994at2759"/>
<name>A0A1Z2R8R1_HELAM</name>
<dbReference type="Gene3D" id="1.10.2080.10">
    <property type="entry name" value="Insect odorant-binding protein A10/Ejaculatory bulb-specific protein 3"/>
    <property type="match status" value="1"/>
</dbReference>
<accession>A0A1Z2R8R1</accession>
<sequence length="131" mass="15044">MNSLIVFCVVSLAALTIARPDGATYTDKYDNVDLDEVLSNRRLLVPYVHCLLEQGKCAPDAKELKEHIREALENACGKCTNAQQSGTRRVIGHLINKEPEFWKQLNAKYDPNNKYTKKYEKELKEVQEEHH</sequence>
<keyword evidence="1" id="KW-0732">Signal</keyword>
<feature type="signal peptide" evidence="1">
    <location>
        <begin position="1"/>
        <end position="18"/>
    </location>
</feature>
<dbReference type="SUPFAM" id="SSF100910">
    <property type="entry name" value="Chemosensory protein Csp2"/>
    <property type="match status" value="1"/>
</dbReference>
<organism evidence="2">
    <name type="scientific">Helicoverpa armigera</name>
    <name type="common">Cotton bollworm</name>
    <name type="synonym">Heliothis armigera</name>
    <dbReference type="NCBI Taxonomy" id="29058"/>
    <lineage>
        <taxon>Eukaryota</taxon>
        <taxon>Metazoa</taxon>
        <taxon>Ecdysozoa</taxon>
        <taxon>Arthropoda</taxon>
        <taxon>Hexapoda</taxon>
        <taxon>Insecta</taxon>
        <taxon>Pterygota</taxon>
        <taxon>Neoptera</taxon>
        <taxon>Endopterygota</taxon>
        <taxon>Lepidoptera</taxon>
        <taxon>Glossata</taxon>
        <taxon>Ditrysia</taxon>
        <taxon>Noctuoidea</taxon>
        <taxon>Noctuidae</taxon>
        <taxon>Heliothinae</taxon>
        <taxon>Helicoverpa</taxon>
    </lineage>
</organism>